<dbReference type="RefSeq" id="WP_344376051.1">
    <property type="nucleotide sequence ID" value="NZ_BAAASQ010000012.1"/>
</dbReference>
<evidence type="ECO:0000313" key="2">
    <source>
        <dbReference type="Proteomes" id="UP001595834"/>
    </source>
</evidence>
<protein>
    <recommendedName>
        <fullName evidence="3">Alpha/beta hydrolase</fullName>
    </recommendedName>
</protein>
<proteinExistence type="predicted"/>
<keyword evidence="2" id="KW-1185">Reference proteome</keyword>
<name>A0ABV9UHJ9_9ACTN</name>
<organism evidence="1 2">
    <name type="scientific">Streptomyces mauvecolor</name>
    <dbReference type="NCBI Taxonomy" id="58345"/>
    <lineage>
        <taxon>Bacteria</taxon>
        <taxon>Bacillati</taxon>
        <taxon>Actinomycetota</taxon>
        <taxon>Actinomycetes</taxon>
        <taxon>Kitasatosporales</taxon>
        <taxon>Streptomycetaceae</taxon>
        <taxon>Streptomyces</taxon>
    </lineage>
</organism>
<dbReference type="InterPro" id="IPR029058">
    <property type="entry name" value="AB_hydrolase_fold"/>
</dbReference>
<dbReference type="Proteomes" id="UP001595834">
    <property type="component" value="Unassembled WGS sequence"/>
</dbReference>
<dbReference type="SUPFAM" id="SSF53474">
    <property type="entry name" value="alpha/beta-Hydrolases"/>
    <property type="match status" value="1"/>
</dbReference>
<evidence type="ECO:0000313" key="1">
    <source>
        <dbReference type="EMBL" id="MFC4956298.1"/>
    </source>
</evidence>
<dbReference type="Gene3D" id="3.40.50.1820">
    <property type="entry name" value="alpha/beta hydrolase"/>
    <property type="match status" value="1"/>
</dbReference>
<dbReference type="EMBL" id="JBHSIZ010000007">
    <property type="protein sequence ID" value="MFC4956298.1"/>
    <property type="molecule type" value="Genomic_DNA"/>
</dbReference>
<accession>A0ABV9UHJ9</accession>
<evidence type="ECO:0008006" key="3">
    <source>
        <dbReference type="Google" id="ProtNLM"/>
    </source>
</evidence>
<sequence length="393" mass="40974">MDARQLANGGRAGAAVARDVAELITEVLGGRDARVEPGDGWAHTRFTTGDQGVPLGVDVVADTRRPPAGIAFLLPGGGLDFDANFFTPRARNLAHHLRAAGQLVVGISPREDLASAADITADRGLAAHARDARSVIDAVTGVLPLPHQFVGHSAGAVLALDLASTDTSHRLRRVVALDTTGPYTGDLAVRAAQSRTALQGLIDRGAYVNDPGLKGLLGRAVADPGGASAAPWPPDPAARFTNAGLAHFALIRTNHLPGLTNWIYRQGFSAGTYAFGASPAEDRFALAHTPLEVWAEATGALGSGLVPNALLRDLMSVWAADGTGYAIDWARIRAEVVWVNMELGRGDHPRGAELIRAGGNDRVGFRVVAGYGHGDPVWGTTAAADVWPLLTPA</sequence>
<gene>
    <name evidence="1" type="ORF">ACFPFX_08270</name>
</gene>
<reference evidence="2" key="1">
    <citation type="journal article" date="2019" name="Int. J. Syst. Evol. Microbiol.">
        <title>The Global Catalogue of Microorganisms (GCM) 10K type strain sequencing project: providing services to taxonomists for standard genome sequencing and annotation.</title>
        <authorList>
            <consortium name="The Broad Institute Genomics Platform"/>
            <consortium name="The Broad Institute Genome Sequencing Center for Infectious Disease"/>
            <person name="Wu L."/>
            <person name="Ma J."/>
        </authorList>
    </citation>
    <scope>NUCLEOTIDE SEQUENCE [LARGE SCALE GENOMIC DNA]</scope>
    <source>
        <strain evidence="2">CCM 7224</strain>
    </source>
</reference>
<comment type="caution">
    <text evidence="1">The sequence shown here is derived from an EMBL/GenBank/DDBJ whole genome shotgun (WGS) entry which is preliminary data.</text>
</comment>